<reference evidence="6 7" key="1">
    <citation type="submission" date="2018-01" db="EMBL/GenBank/DDBJ databases">
        <authorList>
            <person name="Gaut B.S."/>
            <person name="Morton B.R."/>
            <person name="Clegg M.T."/>
            <person name="Duvall M.R."/>
        </authorList>
    </citation>
    <scope>NUCLEOTIDE SEQUENCE [LARGE SCALE GENOMIC DNA]</scope>
    <source>
        <strain evidence="6">GP69</strain>
    </source>
</reference>
<dbReference type="PROSITE" id="PS51206">
    <property type="entry name" value="SF3_HELICASE_1"/>
    <property type="match status" value="1"/>
</dbReference>
<proteinExistence type="predicted"/>
<dbReference type="Pfam" id="PF19263">
    <property type="entry name" value="DUF5906"/>
    <property type="match status" value="1"/>
</dbReference>
<dbReference type="AlphaFoldDB" id="A0A2K4ZKC6"/>
<feature type="region of interest" description="Disordered" evidence="4">
    <location>
        <begin position="138"/>
        <end position="157"/>
    </location>
</feature>
<organism evidence="6 7">
    <name type="scientific">Acetatifactor muris</name>
    <dbReference type="NCBI Taxonomy" id="879566"/>
    <lineage>
        <taxon>Bacteria</taxon>
        <taxon>Bacillati</taxon>
        <taxon>Bacillota</taxon>
        <taxon>Clostridia</taxon>
        <taxon>Lachnospirales</taxon>
        <taxon>Lachnospiraceae</taxon>
        <taxon>Acetatifactor</taxon>
    </lineage>
</organism>
<dbReference type="Pfam" id="PF08706">
    <property type="entry name" value="D5_N"/>
    <property type="match status" value="1"/>
</dbReference>
<evidence type="ECO:0000313" key="6">
    <source>
        <dbReference type="EMBL" id="SOY30910.1"/>
    </source>
</evidence>
<evidence type="ECO:0000313" key="7">
    <source>
        <dbReference type="Proteomes" id="UP000236311"/>
    </source>
</evidence>
<feature type="domain" description="SF3 helicase" evidence="5">
    <location>
        <begin position="335"/>
        <end position="494"/>
    </location>
</feature>
<keyword evidence="3" id="KW-0067">ATP-binding</keyword>
<name>A0A2K4ZKC6_9FIRM</name>
<evidence type="ECO:0000256" key="2">
    <source>
        <dbReference type="ARBA" id="ARBA00022801"/>
    </source>
</evidence>
<dbReference type="InterPro" id="IPR014818">
    <property type="entry name" value="Phage/plasmid_primase_P4_C"/>
</dbReference>
<dbReference type="PANTHER" id="PTHR35372">
    <property type="entry name" value="ATP BINDING PROTEIN-RELATED"/>
    <property type="match status" value="1"/>
</dbReference>
<feature type="region of interest" description="Disordered" evidence="4">
    <location>
        <begin position="75"/>
        <end position="96"/>
    </location>
</feature>
<keyword evidence="1" id="KW-0547">Nucleotide-binding</keyword>
<dbReference type="GO" id="GO:0005524">
    <property type="term" value="F:ATP binding"/>
    <property type="evidence" value="ECO:0007669"/>
    <property type="project" value="UniProtKB-KW"/>
</dbReference>
<feature type="compositionally biased region" description="Basic residues" evidence="4">
    <location>
        <begin position="81"/>
        <end position="92"/>
    </location>
</feature>
<dbReference type="GO" id="GO:0016787">
    <property type="term" value="F:hydrolase activity"/>
    <property type="evidence" value="ECO:0007669"/>
    <property type="project" value="UniProtKB-KW"/>
</dbReference>
<evidence type="ECO:0000256" key="3">
    <source>
        <dbReference type="ARBA" id="ARBA00022840"/>
    </source>
</evidence>
<dbReference type="Proteomes" id="UP000236311">
    <property type="component" value="Unassembled WGS sequence"/>
</dbReference>
<dbReference type="EMBL" id="OFSM01000020">
    <property type="protein sequence ID" value="SOY30910.1"/>
    <property type="molecule type" value="Genomic_DNA"/>
</dbReference>
<evidence type="ECO:0000256" key="4">
    <source>
        <dbReference type="SAM" id="MobiDB-lite"/>
    </source>
</evidence>
<dbReference type="InterPro" id="IPR014015">
    <property type="entry name" value="Helicase_SF3_DNA-vir"/>
</dbReference>
<dbReference type="Gene3D" id="3.40.50.300">
    <property type="entry name" value="P-loop containing nucleotide triphosphate hydrolases"/>
    <property type="match status" value="1"/>
</dbReference>
<dbReference type="RefSeq" id="WP_172455188.1">
    <property type="nucleotide sequence ID" value="NZ_JANJZD010000020.1"/>
</dbReference>
<keyword evidence="7" id="KW-1185">Reference proteome</keyword>
<evidence type="ECO:0000256" key="1">
    <source>
        <dbReference type="ARBA" id="ARBA00022741"/>
    </source>
</evidence>
<dbReference type="SUPFAM" id="SSF52540">
    <property type="entry name" value="P-loop containing nucleoside triphosphate hydrolases"/>
    <property type="match status" value="1"/>
</dbReference>
<keyword evidence="2" id="KW-0378">Hydrolase</keyword>
<dbReference type="InterPro" id="IPR051620">
    <property type="entry name" value="ORF904-like_C"/>
</dbReference>
<accession>A0A2K4ZKC6</accession>
<dbReference type="InterPro" id="IPR027417">
    <property type="entry name" value="P-loop_NTPase"/>
</dbReference>
<gene>
    <name evidence="6" type="ORF">AMURIS_03644</name>
</gene>
<protein>
    <recommendedName>
        <fullName evidence="5">SF3 helicase domain-containing protein</fullName>
    </recommendedName>
</protein>
<sequence>MGDRKSGQKKILSIKSDIWGCKHRAPPKRNRDKTSLFEDDDCDFECSVELSKWDKAYQGELSALGDVEFENEHVEASGANKQKHRASPKRNRDKTSLFEDDDCDFECSVELSKWDKAYQGELSALGDVEFENEYVEASGANKQKHRASPKRESVFGNDDDFGAEEHTGDIRPVIHAESRVIRKEDTENNASEDDAECLALQIAEDLTKKENIRIIGGALYIFNGKFYVLLDDETVQRMIFANYRKEVGQKNTVSILRNAATLLRYCVKKVYEEFPVNSNLIVFENGTLEVDTGNFRKNSPKDLACSALGIHYISGHCKMPHIKYFLETIANGDDSLLERMLQMIGYILSNDIKAKSFFYLEGVGDAGKSRFCDLIASFFPLTGANKVARIALQDLGGKFALGNLVNAKLNISEDLPDSPLSPTTVSRIKMLSDSNRLEAEAKYVQPFSFRPTCKLLFASNHPLRLKEYDEAFMNRVVYIPFMHAIPKHKQDKNILEKMQRELPMLFNHAFDAYKRLVANGYVWAGADKFKPSIAIVGSGITINKEQSLKHFVDACCIFQNSSITSTADLQAEYGKFCREKGYTPVMGDRFSRELLTVLPETVTRTKIGNQRRGFKGIRLKKMYEDDVF</sequence>
<dbReference type="InterPro" id="IPR006500">
    <property type="entry name" value="Helicase_put_C_phage/plasmid"/>
</dbReference>
<evidence type="ECO:0000259" key="5">
    <source>
        <dbReference type="PROSITE" id="PS51206"/>
    </source>
</evidence>
<dbReference type="PANTHER" id="PTHR35372:SF2">
    <property type="entry name" value="SF3 HELICASE DOMAIN-CONTAINING PROTEIN"/>
    <property type="match status" value="1"/>
</dbReference>
<dbReference type="NCBIfam" id="TIGR01613">
    <property type="entry name" value="primase_Cterm"/>
    <property type="match status" value="1"/>
</dbReference>
<dbReference type="InterPro" id="IPR045455">
    <property type="entry name" value="NrS-1_pol-like_helicase"/>
</dbReference>